<accession>A0A7W6P057</accession>
<dbReference type="AlphaFoldDB" id="A0A7W6P057"/>
<keyword evidence="3" id="KW-1185">Reference proteome</keyword>
<dbReference type="RefSeq" id="WP_183789955.1">
    <property type="nucleotide sequence ID" value="NZ_JACIDU010000003.1"/>
</dbReference>
<dbReference type="Pfam" id="PF23987">
    <property type="entry name" value="Phage_holin_10"/>
    <property type="match status" value="1"/>
</dbReference>
<keyword evidence="1" id="KW-0812">Transmembrane</keyword>
<keyword evidence="1" id="KW-1133">Transmembrane helix</keyword>
<sequence length="61" mass="6529">MPKTALIILIRQALVVGGSLVVGSTLDPSQVETVAGAVATLIGVVWEVYENRHALRRKTTE</sequence>
<keyword evidence="1" id="KW-0472">Membrane</keyword>
<comment type="caution">
    <text evidence="2">The sequence shown here is derived from an EMBL/GenBank/DDBJ whole genome shotgun (WGS) entry which is preliminary data.</text>
</comment>
<evidence type="ECO:0000256" key="1">
    <source>
        <dbReference type="SAM" id="Phobius"/>
    </source>
</evidence>
<feature type="transmembrane region" description="Helical" evidence="1">
    <location>
        <begin position="33"/>
        <end position="49"/>
    </location>
</feature>
<evidence type="ECO:0000313" key="3">
    <source>
        <dbReference type="Proteomes" id="UP000584824"/>
    </source>
</evidence>
<reference evidence="2 3" key="1">
    <citation type="submission" date="2020-08" db="EMBL/GenBank/DDBJ databases">
        <title>Genomic Encyclopedia of Type Strains, Phase IV (KMG-IV): sequencing the most valuable type-strain genomes for metagenomic binning, comparative biology and taxonomic classification.</title>
        <authorList>
            <person name="Goeker M."/>
        </authorList>
    </citation>
    <scope>NUCLEOTIDE SEQUENCE [LARGE SCALE GENOMIC DNA]</scope>
    <source>
        <strain evidence="2 3">DSM 26385</strain>
    </source>
</reference>
<dbReference type="EMBL" id="JACIDU010000003">
    <property type="protein sequence ID" value="MBB4102412.1"/>
    <property type="molecule type" value="Genomic_DNA"/>
</dbReference>
<protein>
    <submittedName>
        <fullName evidence="2">Uncharacterized protein</fullName>
    </submittedName>
</protein>
<evidence type="ECO:0000313" key="2">
    <source>
        <dbReference type="EMBL" id="MBB4102412.1"/>
    </source>
</evidence>
<dbReference type="InterPro" id="IPR058159">
    <property type="entry name" value="Phage_holin_10"/>
</dbReference>
<gene>
    <name evidence="2" type="ORF">GGQ66_000947</name>
</gene>
<organism evidence="2 3">
    <name type="scientific">Allorhizobium borbori</name>
    <dbReference type="NCBI Taxonomy" id="485907"/>
    <lineage>
        <taxon>Bacteria</taxon>
        <taxon>Pseudomonadati</taxon>
        <taxon>Pseudomonadota</taxon>
        <taxon>Alphaproteobacteria</taxon>
        <taxon>Hyphomicrobiales</taxon>
        <taxon>Rhizobiaceae</taxon>
        <taxon>Rhizobium/Agrobacterium group</taxon>
        <taxon>Allorhizobium</taxon>
    </lineage>
</organism>
<name>A0A7W6P057_9HYPH</name>
<dbReference type="Proteomes" id="UP000584824">
    <property type="component" value="Unassembled WGS sequence"/>
</dbReference>
<proteinExistence type="predicted"/>